<dbReference type="EMBL" id="CP040324">
    <property type="protein sequence ID" value="QHB26677.1"/>
    <property type="molecule type" value="Genomic_DNA"/>
</dbReference>
<sequence length="39" mass="4309">MNTGSRFSEGVFRNVLLLSSWPLAALSNNLTQWTQGALQ</sequence>
<name>A0AAE6V1U9_9PSED</name>
<protein>
    <submittedName>
        <fullName evidence="1">Uncharacterized protein</fullName>
    </submittedName>
</protein>
<reference evidence="1 2" key="1">
    <citation type="submission" date="2019-05" db="EMBL/GenBank/DDBJ databases">
        <title>Complete genome sequence of Pseudomonas Pseudomonas resinovorans.</title>
        <authorList>
            <person name="Chen H.-P."/>
        </authorList>
    </citation>
    <scope>NUCLEOTIDE SEQUENCE [LARGE SCALE GENOMIC DNA]</scope>
    <source>
        <strain evidence="1 2">TCU-CK1</strain>
    </source>
</reference>
<evidence type="ECO:0000313" key="2">
    <source>
        <dbReference type="Proteomes" id="UP000464593"/>
    </source>
</evidence>
<dbReference type="AlphaFoldDB" id="A0AAE6V1U9"/>
<gene>
    <name evidence="1" type="ORF">TCK1_1331</name>
</gene>
<evidence type="ECO:0000313" key="1">
    <source>
        <dbReference type="EMBL" id="QHB26677.1"/>
    </source>
</evidence>
<accession>A0AAE6V1U9</accession>
<organism evidence="1 2">
    <name type="scientific">Pseudomonas monteilii</name>
    <dbReference type="NCBI Taxonomy" id="76759"/>
    <lineage>
        <taxon>Bacteria</taxon>
        <taxon>Pseudomonadati</taxon>
        <taxon>Pseudomonadota</taxon>
        <taxon>Gammaproteobacteria</taxon>
        <taxon>Pseudomonadales</taxon>
        <taxon>Pseudomonadaceae</taxon>
        <taxon>Pseudomonas</taxon>
    </lineage>
</organism>
<dbReference type="Proteomes" id="UP000464593">
    <property type="component" value="Chromosome"/>
</dbReference>
<proteinExistence type="predicted"/>